<evidence type="ECO:0000259" key="1">
    <source>
        <dbReference type="Pfam" id="PF12680"/>
    </source>
</evidence>
<accession>A4TU41</accession>
<feature type="domain" description="SnoaL-like" evidence="1">
    <location>
        <begin position="8"/>
        <end position="105"/>
    </location>
</feature>
<sequence length="138" mass="15313">MLNAWADFWQELTPDGISRVRDLCVPTIRFVDPFNDLIGVERLERLLAHMFATTGNPRFIVTDRALGSHAGYLRWDFSAKVRGRAVHLTGMSEVAFAADGRVALHRDHWDAGAQVYGHVPVLGAALRLVKARLALPPA</sequence>
<name>A4TU41_9PROT</name>
<dbReference type="InterPro" id="IPR032710">
    <property type="entry name" value="NTF2-like_dom_sf"/>
</dbReference>
<dbReference type="EMBL" id="CU459003">
    <property type="protein sequence ID" value="CAM74148.1"/>
    <property type="molecule type" value="Genomic_DNA"/>
</dbReference>
<dbReference type="InterPro" id="IPR037401">
    <property type="entry name" value="SnoaL-like"/>
</dbReference>
<proteinExistence type="predicted"/>
<evidence type="ECO:0000313" key="2">
    <source>
        <dbReference type="EMBL" id="CAM74148.1"/>
    </source>
</evidence>
<dbReference type="Pfam" id="PF12680">
    <property type="entry name" value="SnoaL_2"/>
    <property type="match status" value="1"/>
</dbReference>
<dbReference type="SUPFAM" id="SSF54427">
    <property type="entry name" value="NTF2-like"/>
    <property type="match status" value="1"/>
</dbReference>
<reference evidence="2" key="1">
    <citation type="journal article" date="2007" name="J. Bacteriol.">
        <title>Comparative genome analysis of four magnetotactic bacteria reveals a complex set of group-specific genes implicated in magnetosome biomineralization and function.</title>
        <authorList>
            <person name="Richter M."/>
            <person name="Kube M."/>
            <person name="Bazylinski D.A."/>
            <person name="Lombardot T."/>
            <person name="Gloeckner F.O."/>
            <person name="Reinhardt R."/>
            <person name="Schueler D."/>
        </authorList>
    </citation>
    <scope>NUCLEOTIDE SEQUENCE</scope>
    <source>
        <strain evidence="2">MSR-1</strain>
    </source>
</reference>
<dbReference type="AlphaFoldDB" id="A4TU41"/>
<dbReference type="Gene3D" id="3.10.450.50">
    <property type="match status" value="1"/>
</dbReference>
<dbReference type="RefSeq" id="WP_106003372.1">
    <property type="nucleotide sequence ID" value="NZ_CP027527.1"/>
</dbReference>
<protein>
    <recommendedName>
        <fullName evidence="1">SnoaL-like domain-containing protein</fullName>
    </recommendedName>
</protein>
<gene>
    <name evidence="2" type="ORF">MGR_0287</name>
</gene>
<organism evidence="2">
    <name type="scientific">Magnetospirillum gryphiswaldense</name>
    <dbReference type="NCBI Taxonomy" id="55518"/>
    <lineage>
        <taxon>Bacteria</taxon>
        <taxon>Pseudomonadati</taxon>
        <taxon>Pseudomonadota</taxon>
        <taxon>Alphaproteobacteria</taxon>
        <taxon>Rhodospirillales</taxon>
        <taxon>Rhodospirillaceae</taxon>
        <taxon>Magnetospirillum</taxon>
    </lineage>
</organism>